<protein>
    <submittedName>
        <fullName evidence="1">Uncharacterized protein</fullName>
    </submittedName>
</protein>
<dbReference type="AlphaFoldDB" id="A0A0A6ZH72"/>
<name>A0A0A6ZH72_9BACT</name>
<organism evidence="1">
    <name type="scientific">uncultured bacterium contig00059</name>
    <dbReference type="NCBI Taxonomy" id="1181542"/>
    <lineage>
        <taxon>Bacteria</taxon>
        <taxon>environmental samples</taxon>
    </lineage>
</organism>
<dbReference type="EMBL" id="JQ844187">
    <property type="protein sequence ID" value="AGS52276.1"/>
    <property type="molecule type" value="Genomic_DNA"/>
</dbReference>
<accession>A0A0A6ZH72</accession>
<evidence type="ECO:0000313" key="1">
    <source>
        <dbReference type="EMBL" id="AGS52276.1"/>
    </source>
</evidence>
<sequence>MQVFVNEMISKVRETVVPSRAQSAAINRLQQSFFEGF</sequence>
<proteinExistence type="predicted"/>
<reference evidence="1" key="1">
    <citation type="journal article" date="2012" name="Enzyme Microb. Technol.">
        <title>Characterization of a novel thermostable ?-glucosidase from a metagenomic library of termite gut.</title>
        <authorList>
            <person name="Wang Q."/>
            <person name="Qian C."/>
            <person name="Zhang X.Z."/>
            <person name="Liu N."/>
            <person name="Yan X."/>
            <person name="Zhou Z."/>
        </authorList>
    </citation>
    <scope>NUCLEOTIDE SEQUENCE</scope>
</reference>